<organism evidence="1 2">
    <name type="scientific">Rhodospira trueperi</name>
    <dbReference type="NCBI Taxonomy" id="69960"/>
    <lineage>
        <taxon>Bacteria</taxon>
        <taxon>Pseudomonadati</taxon>
        <taxon>Pseudomonadota</taxon>
        <taxon>Alphaproteobacteria</taxon>
        <taxon>Rhodospirillales</taxon>
        <taxon>Rhodospirillaceae</taxon>
        <taxon>Rhodospira</taxon>
    </lineage>
</organism>
<sequence length="125" mass="13279">MTDATPVCIGVDPAAGDDMTVVVLPHRYRRDLLQCLTLHDQGNTASARLGAYILGSDAAEAGMGADACPFAEDALPELAEAWRRGRQDTLDFGAGKRRPADRLSSKCRIRAPIGSTHAAHTHPGD</sequence>
<dbReference type="RefSeq" id="WP_143027157.1">
    <property type="nucleotide sequence ID" value="NZ_FNAP01000007.1"/>
</dbReference>
<keyword evidence="2" id="KW-1185">Reference proteome</keyword>
<evidence type="ECO:0000313" key="2">
    <source>
        <dbReference type="Proteomes" id="UP000199412"/>
    </source>
</evidence>
<proteinExistence type="predicted"/>
<evidence type="ECO:0000313" key="1">
    <source>
        <dbReference type="EMBL" id="SDE46159.1"/>
    </source>
</evidence>
<dbReference type="EMBL" id="FNAP01000007">
    <property type="protein sequence ID" value="SDE46159.1"/>
    <property type="molecule type" value="Genomic_DNA"/>
</dbReference>
<reference evidence="1 2" key="1">
    <citation type="submission" date="2016-10" db="EMBL/GenBank/DDBJ databases">
        <authorList>
            <person name="de Groot N.N."/>
        </authorList>
    </citation>
    <scope>NUCLEOTIDE SEQUENCE [LARGE SCALE GENOMIC DNA]</scope>
    <source>
        <strain evidence="1 2">ATCC 700224</strain>
    </source>
</reference>
<dbReference type="AlphaFoldDB" id="A0A1G7D3Q7"/>
<dbReference type="Proteomes" id="UP000199412">
    <property type="component" value="Unassembled WGS sequence"/>
</dbReference>
<protein>
    <submittedName>
        <fullName evidence="1">Uncharacterized protein</fullName>
    </submittedName>
</protein>
<accession>A0A1G7D3Q7</accession>
<dbReference type="STRING" id="69960.SAMN05421720_10722"/>
<gene>
    <name evidence="1" type="ORF">SAMN05421720_10722</name>
</gene>
<dbReference type="OrthoDB" id="7372480at2"/>
<name>A0A1G7D3Q7_9PROT</name>